<evidence type="ECO:0000256" key="17">
    <source>
        <dbReference type="SAM" id="SignalP"/>
    </source>
</evidence>
<feature type="compositionally biased region" description="Pro residues" evidence="15">
    <location>
        <begin position="255"/>
        <end position="266"/>
    </location>
</feature>
<dbReference type="Pfam" id="PF01657">
    <property type="entry name" value="Stress-antifung"/>
    <property type="match status" value="2"/>
</dbReference>
<dbReference type="PROSITE" id="PS51473">
    <property type="entry name" value="GNK2"/>
    <property type="match status" value="2"/>
</dbReference>
<dbReference type="InterPro" id="IPR011009">
    <property type="entry name" value="Kinase-like_dom_sf"/>
</dbReference>
<dbReference type="InterPro" id="IPR000719">
    <property type="entry name" value="Prot_kinase_dom"/>
</dbReference>
<evidence type="ECO:0000256" key="16">
    <source>
        <dbReference type="SAM" id="Phobius"/>
    </source>
</evidence>
<dbReference type="Gramene" id="TVU01628">
    <property type="protein sequence ID" value="TVU01628"/>
    <property type="gene ID" value="EJB05_52901"/>
</dbReference>
<evidence type="ECO:0000256" key="10">
    <source>
        <dbReference type="ARBA" id="ARBA00022840"/>
    </source>
</evidence>
<dbReference type="FunFam" id="3.30.430.20:FF:000002">
    <property type="entry name" value="Cysteine-rich receptor-like protein kinase 10"/>
    <property type="match status" value="1"/>
</dbReference>
<evidence type="ECO:0000256" key="12">
    <source>
        <dbReference type="ARBA" id="ARBA00023136"/>
    </source>
</evidence>
<evidence type="ECO:0000313" key="21">
    <source>
        <dbReference type="Proteomes" id="UP000324897"/>
    </source>
</evidence>
<comment type="subcellular location">
    <subcellularLocation>
        <location evidence="1">Membrane</location>
        <topology evidence="1">Single-pass membrane protein</topology>
    </subcellularLocation>
</comment>
<evidence type="ECO:0000256" key="11">
    <source>
        <dbReference type="ARBA" id="ARBA00022989"/>
    </source>
</evidence>
<dbReference type="CDD" id="cd14066">
    <property type="entry name" value="STKc_IRAK"/>
    <property type="match status" value="1"/>
</dbReference>
<dbReference type="InterPro" id="IPR008271">
    <property type="entry name" value="Ser/Thr_kinase_AS"/>
</dbReference>
<evidence type="ECO:0000256" key="14">
    <source>
        <dbReference type="ARBA" id="ARBA00023180"/>
    </source>
</evidence>
<dbReference type="CDD" id="cd23509">
    <property type="entry name" value="Gnk2-like"/>
    <property type="match status" value="2"/>
</dbReference>
<evidence type="ECO:0000256" key="13">
    <source>
        <dbReference type="ARBA" id="ARBA00023170"/>
    </source>
</evidence>
<evidence type="ECO:0000256" key="2">
    <source>
        <dbReference type="ARBA" id="ARBA00022527"/>
    </source>
</evidence>
<evidence type="ECO:0000256" key="5">
    <source>
        <dbReference type="ARBA" id="ARBA00022692"/>
    </source>
</evidence>
<evidence type="ECO:0000259" key="19">
    <source>
        <dbReference type="PROSITE" id="PS51473"/>
    </source>
</evidence>
<feature type="region of interest" description="Disordered" evidence="15">
    <location>
        <begin position="251"/>
        <end position="284"/>
    </location>
</feature>
<dbReference type="PROSITE" id="PS50011">
    <property type="entry name" value="PROTEIN_KINASE_DOM"/>
    <property type="match status" value="1"/>
</dbReference>
<dbReference type="Gene3D" id="3.30.430.20">
    <property type="entry name" value="Gnk2 domain, C-X8-C-X2-C motif"/>
    <property type="match status" value="2"/>
</dbReference>
<evidence type="ECO:0000259" key="18">
    <source>
        <dbReference type="PROSITE" id="PS50011"/>
    </source>
</evidence>
<dbReference type="GO" id="GO:0005886">
    <property type="term" value="C:plasma membrane"/>
    <property type="evidence" value="ECO:0007669"/>
    <property type="project" value="TreeGrafter"/>
</dbReference>
<evidence type="ECO:0000256" key="1">
    <source>
        <dbReference type="ARBA" id="ARBA00004167"/>
    </source>
</evidence>
<keyword evidence="4" id="KW-0808">Transferase</keyword>
<evidence type="ECO:0000256" key="15">
    <source>
        <dbReference type="SAM" id="MobiDB-lite"/>
    </source>
</evidence>
<dbReference type="PANTHER" id="PTHR27002:SF1050">
    <property type="entry name" value="CYSTEINE-RICH RECEPTOR-LIKE PROTEIN KINASE 5"/>
    <property type="match status" value="1"/>
</dbReference>
<gene>
    <name evidence="20" type="ORF">EJB05_52901</name>
</gene>
<dbReference type="InterPro" id="IPR001245">
    <property type="entry name" value="Ser-Thr/Tyr_kinase_cat_dom"/>
</dbReference>
<dbReference type="InterPro" id="IPR038408">
    <property type="entry name" value="GNK2_sf"/>
</dbReference>
<dbReference type="SUPFAM" id="SSF56112">
    <property type="entry name" value="Protein kinase-like (PK-like)"/>
    <property type="match status" value="1"/>
</dbReference>
<dbReference type="GO" id="GO:0005524">
    <property type="term" value="F:ATP binding"/>
    <property type="evidence" value="ECO:0007669"/>
    <property type="project" value="UniProtKB-KW"/>
</dbReference>
<feature type="domain" description="Gnk2-homologous" evidence="19">
    <location>
        <begin position="28"/>
        <end position="131"/>
    </location>
</feature>
<keyword evidence="14" id="KW-0325">Glycoprotein</keyword>
<evidence type="ECO:0000256" key="3">
    <source>
        <dbReference type="ARBA" id="ARBA00022553"/>
    </source>
</evidence>
<dbReference type="Proteomes" id="UP000324897">
    <property type="component" value="Unassembled WGS sequence"/>
</dbReference>
<keyword evidence="12 16" id="KW-0472">Membrane</keyword>
<feature type="chain" id="PRO_5023868421" evidence="17">
    <location>
        <begin position="23"/>
        <end position="689"/>
    </location>
</feature>
<dbReference type="AlphaFoldDB" id="A0A5J9SRP5"/>
<dbReference type="FunFam" id="3.30.200.20:FF:000142">
    <property type="entry name" value="Cysteine-rich receptor-like protein kinase 10"/>
    <property type="match status" value="1"/>
</dbReference>
<dbReference type="EMBL" id="RWGY01000411">
    <property type="protein sequence ID" value="TVU01628.1"/>
    <property type="molecule type" value="Genomic_DNA"/>
</dbReference>
<keyword evidence="21" id="KW-1185">Reference proteome</keyword>
<keyword evidence="9" id="KW-0418">Kinase</keyword>
<evidence type="ECO:0000256" key="8">
    <source>
        <dbReference type="ARBA" id="ARBA00022741"/>
    </source>
</evidence>
<keyword evidence="3" id="KW-0597">Phosphoprotein</keyword>
<keyword evidence="8" id="KW-0547">Nucleotide-binding</keyword>
<dbReference type="OrthoDB" id="779887at2759"/>
<dbReference type="Pfam" id="PF07714">
    <property type="entry name" value="PK_Tyr_Ser-Thr"/>
    <property type="match status" value="1"/>
</dbReference>
<sequence>MHSLLPILFFISLSLGGTRTNAADDPFYGIYTECPSDTNYTRGSAFDANLAALVASLPAAAAASSGFAKNVTGAWPDQAYGLAQCRADVNASVCLACLDAAARDVAGKCPGQKRAVHFYEACLLRHSNASFFGADDTSYAIYLCNAQNATQPEQFMSRLGALMGNLTEKAAYGTPRLFAAGAADVTPFEKIYGMAQCTRDLPADDCKACLSSAVGYIPKLCGAKQGGRIVHRTCSVRFEEYPFYNPQAVEAAMSPAPPPSPPPPSGTGPVNGSNIPAPAPGSNGGNHTARTALLISIPAAATLVVLLLVVVYFCKRNRKPHNHASIASSRRGDEDEMRSSDFILYDFSTLRTATGNFSEKNKLGEGGFGPVYKGTLSNGQEIAVKRLSTTSQQGQEEMKNEVVLVAKLQHKNLVRLLGCCIEEHERLLVYELLSNNSLDKILFDRVRQKELSWGQRFKIIEGIGRGLLYLHEDSRLKVIHRDLKASNILLDAEMNPKISDFGLAKLFNIDSSVANTSRIAGTYGYMAPEYVMHGMVSAKSDVFSYGVLVLEIVTGRRNGYTQDSGSLEDLLTFVWRRWNRGSVQQLVDGCPADGRQPQEILRCFHVGLLCVQEDPNLRPSMASVVSMLHSRSITMPAPKSPASLITARRGSSGREDQPSAAQEQWINDASVYDVESRVDGSARTTSMDQ</sequence>
<reference evidence="20 21" key="1">
    <citation type="journal article" date="2019" name="Sci. Rep.">
        <title>A high-quality genome of Eragrostis curvula grass provides insights into Poaceae evolution and supports new strategies to enhance forage quality.</title>
        <authorList>
            <person name="Carballo J."/>
            <person name="Santos B.A.C.M."/>
            <person name="Zappacosta D."/>
            <person name="Garbus I."/>
            <person name="Selva J.P."/>
            <person name="Gallo C.A."/>
            <person name="Diaz A."/>
            <person name="Albertini E."/>
            <person name="Caccamo M."/>
            <person name="Echenique V."/>
        </authorList>
    </citation>
    <scope>NUCLEOTIDE SEQUENCE [LARGE SCALE GENOMIC DNA]</scope>
    <source>
        <strain evidence="21">cv. Victoria</strain>
        <tissue evidence="20">Leaf</tissue>
    </source>
</reference>
<keyword evidence="11 16" id="KW-1133">Transmembrane helix</keyword>
<feature type="signal peptide" evidence="17">
    <location>
        <begin position="1"/>
        <end position="22"/>
    </location>
</feature>
<feature type="non-terminal residue" evidence="20">
    <location>
        <position position="1"/>
    </location>
</feature>
<feature type="domain" description="Protein kinase" evidence="18">
    <location>
        <begin position="357"/>
        <end position="632"/>
    </location>
</feature>
<protein>
    <submittedName>
        <fullName evidence="20">Uncharacterized protein</fullName>
    </submittedName>
</protein>
<dbReference type="FunFam" id="1.10.510.10:FF:000343">
    <property type="entry name" value="Cysteine-rich receptor-like protein kinase 28"/>
    <property type="match status" value="1"/>
</dbReference>
<evidence type="ECO:0000256" key="6">
    <source>
        <dbReference type="ARBA" id="ARBA00022729"/>
    </source>
</evidence>
<keyword evidence="7" id="KW-0677">Repeat</keyword>
<comment type="caution">
    <text evidence="20">The sequence shown here is derived from an EMBL/GenBank/DDBJ whole genome shotgun (WGS) entry which is preliminary data.</text>
</comment>
<feature type="region of interest" description="Disordered" evidence="15">
    <location>
        <begin position="634"/>
        <end position="666"/>
    </location>
</feature>
<dbReference type="InterPro" id="IPR002902">
    <property type="entry name" value="GNK2"/>
</dbReference>
<keyword evidence="6 17" id="KW-0732">Signal</keyword>
<dbReference type="GO" id="GO:0009737">
    <property type="term" value="P:response to abscisic acid"/>
    <property type="evidence" value="ECO:0007669"/>
    <property type="project" value="UniProtKB-ARBA"/>
</dbReference>
<name>A0A5J9SRP5_9POAL</name>
<keyword evidence="5 16" id="KW-0812">Transmembrane</keyword>
<dbReference type="GO" id="GO:0004674">
    <property type="term" value="F:protein serine/threonine kinase activity"/>
    <property type="evidence" value="ECO:0007669"/>
    <property type="project" value="UniProtKB-KW"/>
</dbReference>
<evidence type="ECO:0000256" key="7">
    <source>
        <dbReference type="ARBA" id="ARBA00022737"/>
    </source>
</evidence>
<dbReference type="SMART" id="SM00220">
    <property type="entry name" value="S_TKc"/>
    <property type="match status" value="1"/>
</dbReference>
<dbReference type="PROSITE" id="PS00108">
    <property type="entry name" value="PROTEIN_KINASE_ST"/>
    <property type="match status" value="1"/>
</dbReference>
<proteinExistence type="predicted"/>
<keyword evidence="2" id="KW-0723">Serine/threonine-protein kinase</keyword>
<keyword evidence="13" id="KW-0675">Receptor</keyword>
<keyword evidence="10" id="KW-0067">ATP-binding</keyword>
<dbReference type="PANTHER" id="PTHR27002">
    <property type="entry name" value="RECEPTOR-LIKE SERINE/THREONINE-PROTEIN KINASE SD1-8"/>
    <property type="match status" value="1"/>
</dbReference>
<organism evidence="20 21">
    <name type="scientific">Eragrostis curvula</name>
    <name type="common">weeping love grass</name>
    <dbReference type="NCBI Taxonomy" id="38414"/>
    <lineage>
        <taxon>Eukaryota</taxon>
        <taxon>Viridiplantae</taxon>
        <taxon>Streptophyta</taxon>
        <taxon>Embryophyta</taxon>
        <taxon>Tracheophyta</taxon>
        <taxon>Spermatophyta</taxon>
        <taxon>Magnoliopsida</taxon>
        <taxon>Liliopsida</taxon>
        <taxon>Poales</taxon>
        <taxon>Poaceae</taxon>
        <taxon>PACMAD clade</taxon>
        <taxon>Chloridoideae</taxon>
        <taxon>Eragrostideae</taxon>
        <taxon>Eragrostidinae</taxon>
        <taxon>Eragrostis</taxon>
    </lineage>
</organism>
<feature type="transmembrane region" description="Helical" evidence="16">
    <location>
        <begin position="292"/>
        <end position="314"/>
    </location>
</feature>
<evidence type="ECO:0000313" key="20">
    <source>
        <dbReference type="EMBL" id="TVU01628.1"/>
    </source>
</evidence>
<dbReference type="Gene3D" id="3.30.200.20">
    <property type="entry name" value="Phosphorylase Kinase, domain 1"/>
    <property type="match status" value="1"/>
</dbReference>
<accession>A0A5J9SRP5</accession>
<feature type="domain" description="Gnk2-homologous" evidence="19">
    <location>
        <begin position="137"/>
        <end position="243"/>
    </location>
</feature>
<evidence type="ECO:0000256" key="4">
    <source>
        <dbReference type="ARBA" id="ARBA00022679"/>
    </source>
</evidence>
<dbReference type="Gene3D" id="1.10.510.10">
    <property type="entry name" value="Transferase(Phosphotransferase) domain 1"/>
    <property type="match status" value="1"/>
</dbReference>
<evidence type="ECO:0000256" key="9">
    <source>
        <dbReference type="ARBA" id="ARBA00022777"/>
    </source>
</evidence>